<name>A0ABR2X5U9_9PEZI</name>
<dbReference type="PANTHER" id="PTHR37540">
    <property type="entry name" value="TRANSCRIPTION FACTOR (ACR-2), PUTATIVE-RELATED-RELATED"/>
    <property type="match status" value="1"/>
</dbReference>
<gene>
    <name evidence="1" type="ORF">SCAR479_02393</name>
</gene>
<protein>
    <submittedName>
        <fullName evidence="1">Tachykinin family protein</fullName>
    </submittedName>
</protein>
<dbReference type="EMBL" id="JARVKM010000251">
    <property type="protein sequence ID" value="KAK9769149.1"/>
    <property type="molecule type" value="Genomic_DNA"/>
</dbReference>
<evidence type="ECO:0000313" key="2">
    <source>
        <dbReference type="Proteomes" id="UP001465668"/>
    </source>
</evidence>
<evidence type="ECO:0000313" key="1">
    <source>
        <dbReference type="EMBL" id="KAK9769149.1"/>
    </source>
</evidence>
<accession>A0ABR2X5U9</accession>
<comment type="caution">
    <text evidence="1">The sequence shown here is derived from an EMBL/GenBank/DDBJ whole genome shotgun (WGS) entry which is preliminary data.</text>
</comment>
<dbReference type="Proteomes" id="UP001465668">
    <property type="component" value="Unassembled WGS sequence"/>
</dbReference>
<proteinExistence type="predicted"/>
<keyword evidence="2" id="KW-1185">Reference proteome</keyword>
<sequence length="269" mass="30548">MCLAARPNSYVHSISTAERYPSAFESPVQIQKRRPLGYNFHLPGVAGFLQISDVFTASLTLSPPAILLTESYTDLLEVASKTFGPPREEARPFLAEGVFADVLLDMRSYYQQTKMVAHSDSSSLVVNRFVRYRDSIQYRLLQLLKGKFDVCRLAAMIYSYGVLFSLPDPRPMKQLAKQLHLVLTESEVSAAEDNKLRLWAAFMCGMATVQDDTYNEFAIIIASCTRKLALLDWSDIVLALQEFLWLPSARNEGGYRLWLQISHMEEHHD</sequence>
<organism evidence="1 2">
    <name type="scientific">Seiridium cardinale</name>
    <dbReference type="NCBI Taxonomy" id="138064"/>
    <lineage>
        <taxon>Eukaryota</taxon>
        <taxon>Fungi</taxon>
        <taxon>Dikarya</taxon>
        <taxon>Ascomycota</taxon>
        <taxon>Pezizomycotina</taxon>
        <taxon>Sordariomycetes</taxon>
        <taxon>Xylariomycetidae</taxon>
        <taxon>Amphisphaeriales</taxon>
        <taxon>Sporocadaceae</taxon>
        <taxon>Seiridium</taxon>
    </lineage>
</organism>
<dbReference type="PANTHER" id="PTHR37540:SF5">
    <property type="entry name" value="TRANSCRIPTION FACTOR DOMAIN-CONTAINING PROTEIN"/>
    <property type="match status" value="1"/>
</dbReference>
<reference evidence="1 2" key="1">
    <citation type="submission" date="2024-02" db="EMBL/GenBank/DDBJ databases">
        <title>First draft genome assembly of two strains of Seiridium cardinale.</title>
        <authorList>
            <person name="Emiliani G."/>
            <person name="Scali E."/>
        </authorList>
    </citation>
    <scope>NUCLEOTIDE SEQUENCE [LARGE SCALE GENOMIC DNA]</scope>
    <source>
        <strain evidence="1 2">BM-138-000479</strain>
    </source>
</reference>